<proteinExistence type="predicted"/>
<feature type="domain" description="FMN-binding" evidence="3">
    <location>
        <begin position="86"/>
        <end position="164"/>
    </location>
</feature>
<dbReference type="Gene3D" id="3.90.1010.20">
    <property type="match status" value="1"/>
</dbReference>
<name>A0A5C8ZIC8_9ACTN</name>
<gene>
    <name evidence="4" type="ORF">FMM08_05335</name>
</gene>
<protein>
    <submittedName>
        <fullName evidence="4">FMN-binding protein</fullName>
    </submittedName>
</protein>
<evidence type="ECO:0000313" key="4">
    <source>
        <dbReference type="EMBL" id="TXR56928.1"/>
    </source>
</evidence>
<dbReference type="Proteomes" id="UP000321234">
    <property type="component" value="Unassembled WGS sequence"/>
</dbReference>
<keyword evidence="2" id="KW-0732">Signal</keyword>
<evidence type="ECO:0000259" key="3">
    <source>
        <dbReference type="SMART" id="SM00900"/>
    </source>
</evidence>
<evidence type="ECO:0000256" key="2">
    <source>
        <dbReference type="SAM" id="SignalP"/>
    </source>
</evidence>
<dbReference type="EMBL" id="VKAC01000003">
    <property type="protein sequence ID" value="TXR56928.1"/>
    <property type="molecule type" value="Genomic_DNA"/>
</dbReference>
<feature type="signal peptide" evidence="2">
    <location>
        <begin position="1"/>
        <end position="26"/>
    </location>
</feature>
<feature type="chain" id="PRO_5022935226" evidence="2">
    <location>
        <begin position="27"/>
        <end position="166"/>
    </location>
</feature>
<dbReference type="AlphaFoldDB" id="A0A5C8ZIC8"/>
<dbReference type="GO" id="GO:0016020">
    <property type="term" value="C:membrane"/>
    <property type="evidence" value="ECO:0007669"/>
    <property type="project" value="InterPro"/>
</dbReference>
<feature type="region of interest" description="Disordered" evidence="1">
    <location>
        <begin position="28"/>
        <end position="91"/>
    </location>
</feature>
<feature type="compositionally biased region" description="Low complexity" evidence="1">
    <location>
        <begin position="33"/>
        <end position="78"/>
    </location>
</feature>
<dbReference type="SMART" id="SM00900">
    <property type="entry name" value="FMN_bind"/>
    <property type="match status" value="1"/>
</dbReference>
<dbReference type="OrthoDB" id="8099475at2"/>
<keyword evidence="5" id="KW-1185">Reference proteome</keyword>
<dbReference type="InterPro" id="IPR007329">
    <property type="entry name" value="FMN-bd"/>
</dbReference>
<dbReference type="RefSeq" id="WP_147925349.1">
    <property type="nucleotide sequence ID" value="NZ_VKAC01000003.1"/>
</dbReference>
<dbReference type="Pfam" id="PF04205">
    <property type="entry name" value="FMN_bind"/>
    <property type="match status" value="1"/>
</dbReference>
<comment type="caution">
    <text evidence="4">The sequence shown here is derived from an EMBL/GenBank/DDBJ whole genome shotgun (WGS) entry which is preliminary data.</text>
</comment>
<accession>A0A5C8ZIC8</accession>
<dbReference type="GO" id="GO:0010181">
    <property type="term" value="F:FMN binding"/>
    <property type="evidence" value="ECO:0007669"/>
    <property type="project" value="InterPro"/>
</dbReference>
<organism evidence="4 5">
    <name type="scientific">Quadrisphaera setariae</name>
    <dbReference type="NCBI Taxonomy" id="2593304"/>
    <lineage>
        <taxon>Bacteria</taxon>
        <taxon>Bacillati</taxon>
        <taxon>Actinomycetota</taxon>
        <taxon>Actinomycetes</taxon>
        <taxon>Kineosporiales</taxon>
        <taxon>Kineosporiaceae</taxon>
        <taxon>Quadrisphaera</taxon>
    </lineage>
</organism>
<evidence type="ECO:0000313" key="5">
    <source>
        <dbReference type="Proteomes" id="UP000321234"/>
    </source>
</evidence>
<sequence length="166" mass="17061">MRRITLWLVSTLSALVLLLSYRTSTAGTGADEAAAQPAPGTTTSSAPPSTSTGAGAEPSASAASEPPSSSSSSSSSGTYTGQSADTRWGPVQVRITVTDGRITDVEAVEYPQENHHDVEINSWALPRLQQEVLAAQSAQVDAVSGATVTSDGYLTSLQSAIDQAHL</sequence>
<reference evidence="4 5" key="1">
    <citation type="submission" date="2019-07" db="EMBL/GenBank/DDBJ databases">
        <title>Quadrisphaera sp. strain DD2A genome sequencing and assembly.</title>
        <authorList>
            <person name="Kim I."/>
        </authorList>
    </citation>
    <scope>NUCLEOTIDE SEQUENCE [LARGE SCALE GENOMIC DNA]</scope>
    <source>
        <strain evidence="4 5">DD2A</strain>
    </source>
</reference>
<evidence type="ECO:0000256" key="1">
    <source>
        <dbReference type="SAM" id="MobiDB-lite"/>
    </source>
</evidence>